<accession>A0AAD9QJN1</accession>
<keyword evidence="1" id="KW-0808">Transferase</keyword>
<dbReference type="AlphaFoldDB" id="A0AAD9QJN1"/>
<dbReference type="GO" id="GO:0016301">
    <property type="term" value="F:kinase activity"/>
    <property type="evidence" value="ECO:0007669"/>
    <property type="project" value="UniProtKB-KW"/>
</dbReference>
<evidence type="ECO:0000313" key="2">
    <source>
        <dbReference type="Proteomes" id="UP001249851"/>
    </source>
</evidence>
<dbReference type="EMBL" id="JARQWQ010000028">
    <property type="protein sequence ID" value="KAK2562544.1"/>
    <property type="molecule type" value="Genomic_DNA"/>
</dbReference>
<reference evidence="1" key="1">
    <citation type="journal article" date="2023" name="G3 (Bethesda)">
        <title>Whole genome assembly and annotation of the endangered Caribbean coral Acropora cervicornis.</title>
        <authorList>
            <person name="Selwyn J.D."/>
            <person name="Vollmer S.V."/>
        </authorList>
    </citation>
    <scope>NUCLEOTIDE SEQUENCE</scope>
    <source>
        <strain evidence="1">K2</strain>
    </source>
</reference>
<dbReference type="SUPFAM" id="SSF56112">
    <property type="entry name" value="Protein kinase-like (PK-like)"/>
    <property type="match status" value="1"/>
</dbReference>
<gene>
    <name evidence="1" type="ORF">P5673_014222</name>
</gene>
<organism evidence="1 2">
    <name type="scientific">Acropora cervicornis</name>
    <name type="common">Staghorn coral</name>
    <dbReference type="NCBI Taxonomy" id="6130"/>
    <lineage>
        <taxon>Eukaryota</taxon>
        <taxon>Metazoa</taxon>
        <taxon>Cnidaria</taxon>
        <taxon>Anthozoa</taxon>
        <taxon>Hexacorallia</taxon>
        <taxon>Scleractinia</taxon>
        <taxon>Astrocoeniina</taxon>
        <taxon>Acroporidae</taxon>
        <taxon>Acropora</taxon>
    </lineage>
</organism>
<protein>
    <submittedName>
        <fullName evidence="1">Serine/threonine-protein kinase OSR1</fullName>
    </submittedName>
</protein>
<reference evidence="1" key="2">
    <citation type="journal article" date="2023" name="Science">
        <title>Genomic signatures of disease resistance in endangered staghorn corals.</title>
        <authorList>
            <person name="Vollmer S.V."/>
            <person name="Selwyn J.D."/>
            <person name="Despard B.A."/>
            <person name="Roesel C.L."/>
        </authorList>
    </citation>
    <scope>NUCLEOTIDE SEQUENCE</scope>
    <source>
        <strain evidence="1">K2</strain>
    </source>
</reference>
<name>A0AAD9QJN1_ACRCE</name>
<comment type="caution">
    <text evidence="1">The sequence shown here is derived from an EMBL/GenBank/DDBJ whole genome shotgun (WGS) entry which is preliminary data.</text>
</comment>
<evidence type="ECO:0000313" key="1">
    <source>
        <dbReference type="EMBL" id="KAK2562544.1"/>
    </source>
</evidence>
<dbReference type="Gene3D" id="3.30.200.20">
    <property type="entry name" value="Phosphorylase Kinase, domain 1"/>
    <property type="match status" value="1"/>
</dbReference>
<proteinExistence type="predicted"/>
<dbReference type="InterPro" id="IPR011009">
    <property type="entry name" value="Kinase-like_dom_sf"/>
</dbReference>
<keyword evidence="2" id="KW-1185">Reference proteome</keyword>
<dbReference type="Proteomes" id="UP001249851">
    <property type="component" value="Unassembled WGS sequence"/>
</dbReference>
<keyword evidence="1" id="KW-0418">Kinase</keyword>
<sequence length="202" mass="23301">MAVAGERWPNDWEQYELVEVISYGATAVVQAANCIPRKERVAVKRSDLEKCGASIDEMMEYCLRRFYDQEGHRPRCTFIFIRYSYRTDLTKQLHLLEYSSLKTLITRTIPTKDNVDMSSAELVKDKLMKLRPRRLKGLIIMLKRSPRGLLLSNSCLNFPRTGYCHALIPYLKNAHPPTLRTKGGYPSSVPRKILEIAVCNVY</sequence>